<dbReference type="GO" id="GO:0030655">
    <property type="term" value="P:beta-lactam antibiotic catabolic process"/>
    <property type="evidence" value="ECO:0007669"/>
    <property type="project" value="InterPro"/>
</dbReference>
<sequence>MQTVFRTTLAAVAALLLPLTASACAGSVPAAEAPAINVGAVPEAAPGAAPEETTDPLAARDGQLLSAALDEYAAGMGAEVSAAVYDFSTGATWYYNRDGRYLEASLVKVPILLTLLRQATEEGRALTEDEEYLAALMIEYSDNPSTTALYESVGGPEELSRTYELLGVSGTEATETWGTNDTGVEDQLKITRAVAEGVDWIDEDLLAFAVGLMENVDAGQRWGISAGVGDTGAEIALKNGWLPDDTLAWNVGSTGFVRSAAAEYSIVVLTSGALTMDDGVSVVEEAARMINSFQSPATDGTASGPDRVWRADGPDA</sequence>
<dbReference type="PANTHER" id="PTHR35333">
    <property type="entry name" value="BETA-LACTAMASE"/>
    <property type="match status" value="1"/>
</dbReference>
<evidence type="ECO:0000256" key="1">
    <source>
        <dbReference type="SAM" id="MobiDB-lite"/>
    </source>
</evidence>
<feature type="region of interest" description="Disordered" evidence="1">
    <location>
        <begin position="294"/>
        <end position="316"/>
    </location>
</feature>
<dbReference type="Gene3D" id="3.40.710.10">
    <property type="entry name" value="DD-peptidase/beta-lactamase superfamily"/>
    <property type="match status" value="1"/>
</dbReference>
<dbReference type="AlphaFoldDB" id="A0A975R041"/>
<accession>A0A975R041</accession>
<dbReference type="InterPro" id="IPR012338">
    <property type="entry name" value="Beta-lactam/transpept-like"/>
</dbReference>
<keyword evidence="5" id="KW-1185">Reference proteome</keyword>
<feature type="signal peptide" evidence="2">
    <location>
        <begin position="1"/>
        <end position="25"/>
    </location>
</feature>
<keyword evidence="2" id="KW-0732">Signal</keyword>
<dbReference type="Proteomes" id="UP000676885">
    <property type="component" value="Chromosome"/>
</dbReference>
<evidence type="ECO:0000313" key="5">
    <source>
        <dbReference type="Proteomes" id="UP000676885"/>
    </source>
</evidence>
<dbReference type="EMBL" id="CP076022">
    <property type="protein sequence ID" value="QWC09051.1"/>
    <property type="molecule type" value="Genomic_DNA"/>
</dbReference>
<dbReference type="RefSeq" id="WP_210229522.1">
    <property type="nucleotide sequence ID" value="NZ_CP076022.1"/>
</dbReference>
<dbReference type="GO" id="GO:0008800">
    <property type="term" value="F:beta-lactamase activity"/>
    <property type="evidence" value="ECO:0007669"/>
    <property type="project" value="InterPro"/>
</dbReference>
<feature type="domain" description="Beta-lactamase class A catalytic" evidence="3">
    <location>
        <begin position="132"/>
        <end position="270"/>
    </location>
</feature>
<organism evidence="4 5">
    <name type="scientific">Arthrobacter jiangjiafuii</name>
    <dbReference type="NCBI Taxonomy" id="2817475"/>
    <lineage>
        <taxon>Bacteria</taxon>
        <taxon>Bacillati</taxon>
        <taxon>Actinomycetota</taxon>
        <taxon>Actinomycetes</taxon>
        <taxon>Micrococcales</taxon>
        <taxon>Micrococcaceae</taxon>
        <taxon>Arthrobacter</taxon>
    </lineage>
</organism>
<feature type="domain" description="Beta-lactamase class A catalytic" evidence="3">
    <location>
        <begin position="83"/>
        <end position="128"/>
    </location>
</feature>
<feature type="chain" id="PRO_5038755939" evidence="2">
    <location>
        <begin position="26"/>
        <end position="316"/>
    </location>
</feature>
<keyword evidence="4" id="KW-0378">Hydrolase</keyword>
<evidence type="ECO:0000259" key="3">
    <source>
        <dbReference type="Pfam" id="PF13354"/>
    </source>
</evidence>
<gene>
    <name evidence="4" type="ORF">KKR91_11040</name>
</gene>
<evidence type="ECO:0000256" key="2">
    <source>
        <dbReference type="SAM" id="SignalP"/>
    </source>
</evidence>
<dbReference type="SUPFAM" id="SSF56601">
    <property type="entry name" value="beta-lactamase/transpeptidase-like"/>
    <property type="match status" value="1"/>
</dbReference>
<reference evidence="4 5" key="1">
    <citation type="submission" date="2021-05" db="EMBL/GenBank/DDBJ databases">
        <title>Novel species in genus Arthrobacter.</title>
        <authorList>
            <person name="Zhang G."/>
        </authorList>
    </citation>
    <scope>NUCLEOTIDE SEQUENCE [LARGE SCALE GENOMIC DNA]</scope>
    <source>
        <strain evidence="5">zg-ZUI227</strain>
    </source>
</reference>
<dbReference type="PROSITE" id="PS51257">
    <property type="entry name" value="PROKAR_LIPOPROTEIN"/>
    <property type="match status" value="1"/>
</dbReference>
<dbReference type="InterPro" id="IPR045155">
    <property type="entry name" value="Beta-lactam_cat"/>
</dbReference>
<dbReference type="PANTHER" id="PTHR35333:SF3">
    <property type="entry name" value="BETA-LACTAMASE-TYPE TRANSPEPTIDASE FOLD CONTAINING PROTEIN"/>
    <property type="match status" value="1"/>
</dbReference>
<proteinExistence type="predicted"/>
<dbReference type="KEGG" id="ajg:KKR91_11040"/>
<dbReference type="InterPro" id="IPR000871">
    <property type="entry name" value="Beta-lactam_class-A"/>
</dbReference>
<evidence type="ECO:0000313" key="4">
    <source>
        <dbReference type="EMBL" id="QWC09051.1"/>
    </source>
</evidence>
<feature type="compositionally biased region" description="Basic and acidic residues" evidence="1">
    <location>
        <begin position="307"/>
        <end position="316"/>
    </location>
</feature>
<name>A0A975R041_9MICC</name>
<dbReference type="Pfam" id="PF13354">
    <property type="entry name" value="Beta-lactamase2"/>
    <property type="match status" value="2"/>
</dbReference>
<dbReference type="GO" id="GO:0046677">
    <property type="term" value="P:response to antibiotic"/>
    <property type="evidence" value="ECO:0007669"/>
    <property type="project" value="InterPro"/>
</dbReference>
<protein>
    <submittedName>
        <fullName evidence="4">Class A beta-lactamase-related serine hydrolase</fullName>
    </submittedName>
</protein>